<name>K1RIB2_MAGGI</name>
<dbReference type="PANTHER" id="PTHR46513:SF13">
    <property type="entry name" value="EGF-LIKE DOMAIN-CONTAINING PROTEIN"/>
    <property type="match status" value="1"/>
</dbReference>
<dbReference type="InParanoid" id="K1RIB2"/>
<gene>
    <name evidence="1" type="ORF">CGI_10004403</name>
</gene>
<sequence>MFFSDNEPNARIEKSSLDGKNRVTIVYKGLSRVLTLTVDTAGDKLYWSDYSRHTLESSNYDGSERIVIRREYRVEVSGLAFYQVL</sequence>
<dbReference type="Gene3D" id="2.120.10.30">
    <property type="entry name" value="TolB, C-terminal domain"/>
    <property type="match status" value="1"/>
</dbReference>
<keyword evidence="1" id="KW-0675">Receptor</keyword>
<reference evidence="1" key="1">
    <citation type="journal article" date="2012" name="Nature">
        <title>The oyster genome reveals stress adaptation and complexity of shell formation.</title>
        <authorList>
            <person name="Zhang G."/>
            <person name="Fang X."/>
            <person name="Guo X."/>
            <person name="Li L."/>
            <person name="Luo R."/>
            <person name="Xu F."/>
            <person name="Yang P."/>
            <person name="Zhang L."/>
            <person name="Wang X."/>
            <person name="Qi H."/>
            <person name="Xiong Z."/>
            <person name="Que H."/>
            <person name="Xie Y."/>
            <person name="Holland P.W."/>
            <person name="Paps J."/>
            <person name="Zhu Y."/>
            <person name="Wu F."/>
            <person name="Chen Y."/>
            <person name="Wang J."/>
            <person name="Peng C."/>
            <person name="Meng J."/>
            <person name="Yang L."/>
            <person name="Liu J."/>
            <person name="Wen B."/>
            <person name="Zhang N."/>
            <person name="Huang Z."/>
            <person name="Zhu Q."/>
            <person name="Feng Y."/>
            <person name="Mount A."/>
            <person name="Hedgecock D."/>
            <person name="Xu Z."/>
            <person name="Liu Y."/>
            <person name="Domazet-Loso T."/>
            <person name="Du Y."/>
            <person name="Sun X."/>
            <person name="Zhang S."/>
            <person name="Liu B."/>
            <person name="Cheng P."/>
            <person name="Jiang X."/>
            <person name="Li J."/>
            <person name="Fan D."/>
            <person name="Wang W."/>
            <person name="Fu W."/>
            <person name="Wang T."/>
            <person name="Wang B."/>
            <person name="Zhang J."/>
            <person name="Peng Z."/>
            <person name="Li Y."/>
            <person name="Li N."/>
            <person name="Wang J."/>
            <person name="Chen M."/>
            <person name="He Y."/>
            <person name="Tan F."/>
            <person name="Song X."/>
            <person name="Zheng Q."/>
            <person name="Huang R."/>
            <person name="Yang H."/>
            <person name="Du X."/>
            <person name="Chen L."/>
            <person name="Yang M."/>
            <person name="Gaffney P.M."/>
            <person name="Wang S."/>
            <person name="Luo L."/>
            <person name="She Z."/>
            <person name="Ming Y."/>
            <person name="Huang W."/>
            <person name="Zhang S."/>
            <person name="Huang B."/>
            <person name="Zhang Y."/>
            <person name="Qu T."/>
            <person name="Ni P."/>
            <person name="Miao G."/>
            <person name="Wang J."/>
            <person name="Wang Q."/>
            <person name="Steinberg C.E."/>
            <person name="Wang H."/>
            <person name="Li N."/>
            <person name="Qian L."/>
            <person name="Zhang G."/>
            <person name="Li Y."/>
            <person name="Yang H."/>
            <person name="Liu X."/>
            <person name="Wang J."/>
            <person name="Yin Y."/>
            <person name="Wang J."/>
        </authorList>
    </citation>
    <scope>NUCLEOTIDE SEQUENCE [LARGE SCALE GENOMIC DNA]</scope>
    <source>
        <strain evidence="1">05x7-T-G4-1.051#20</strain>
    </source>
</reference>
<accession>K1RIB2</accession>
<keyword evidence="1" id="KW-0449">Lipoprotein</keyword>
<dbReference type="SUPFAM" id="SSF63825">
    <property type="entry name" value="YWTD domain"/>
    <property type="match status" value="1"/>
</dbReference>
<dbReference type="InterPro" id="IPR050778">
    <property type="entry name" value="Cueball_EGF_LRP_Nidogen"/>
</dbReference>
<dbReference type="AlphaFoldDB" id="K1RIB2"/>
<dbReference type="HOGENOM" id="CLU_2514831_0_0_1"/>
<organism evidence="1">
    <name type="scientific">Magallana gigas</name>
    <name type="common">Pacific oyster</name>
    <name type="synonym">Crassostrea gigas</name>
    <dbReference type="NCBI Taxonomy" id="29159"/>
    <lineage>
        <taxon>Eukaryota</taxon>
        <taxon>Metazoa</taxon>
        <taxon>Spiralia</taxon>
        <taxon>Lophotrochozoa</taxon>
        <taxon>Mollusca</taxon>
        <taxon>Bivalvia</taxon>
        <taxon>Autobranchia</taxon>
        <taxon>Pteriomorphia</taxon>
        <taxon>Ostreida</taxon>
        <taxon>Ostreoidea</taxon>
        <taxon>Ostreidae</taxon>
        <taxon>Magallana</taxon>
    </lineage>
</organism>
<dbReference type="PROSITE" id="PS51120">
    <property type="entry name" value="LDLRB"/>
    <property type="match status" value="1"/>
</dbReference>
<dbReference type="InterPro" id="IPR000033">
    <property type="entry name" value="LDLR_classB_rpt"/>
</dbReference>
<dbReference type="SMART" id="SM00135">
    <property type="entry name" value="LY"/>
    <property type="match status" value="1"/>
</dbReference>
<dbReference type="InterPro" id="IPR011042">
    <property type="entry name" value="6-blade_b-propeller_TolB-like"/>
</dbReference>
<dbReference type="EMBL" id="JH818385">
    <property type="protein sequence ID" value="EKC41305.1"/>
    <property type="molecule type" value="Genomic_DNA"/>
</dbReference>
<dbReference type="PANTHER" id="PTHR46513">
    <property type="entry name" value="VITELLOGENIN RECEPTOR-LIKE PROTEIN-RELATED-RELATED"/>
    <property type="match status" value="1"/>
</dbReference>
<protein>
    <submittedName>
        <fullName evidence="1">Low-density lipoprotein receptor-related protein 6</fullName>
    </submittedName>
</protein>
<proteinExistence type="predicted"/>
<evidence type="ECO:0000313" key="1">
    <source>
        <dbReference type="EMBL" id="EKC41305.1"/>
    </source>
</evidence>